<keyword evidence="4" id="KW-0548">Nucleotidyltransferase</keyword>
<proteinExistence type="inferred from homology"/>
<feature type="region of interest" description="Disordered" evidence="9">
    <location>
        <begin position="109"/>
        <end position="261"/>
    </location>
</feature>
<feature type="compositionally biased region" description="Polar residues" evidence="9">
    <location>
        <begin position="604"/>
        <end position="621"/>
    </location>
</feature>
<evidence type="ECO:0000256" key="7">
    <source>
        <dbReference type="ARBA" id="ARBA00022840"/>
    </source>
</evidence>
<keyword evidence="6" id="KW-0547">Nucleotide-binding</keyword>
<reference evidence="12" key="1">
    <citation type="submission" date="2025-08" db="UniProtKB">
        <authorList>
            <consortium name="RefSeq"/>
        </authorList>
    </citation>
    <scope>IDENTIFICATION</scope>
    <source>
        <tissue evidence="12">Whole sample</tissue>
    </source>
</reference>
<feature type="compositionally biased region" description="Polar residues" evidence="9">
    <location>
        <begin position="66"/>
        <end position="79"/>
    </location>
</feature>
<keyword evidence="7" id="KW-0067">ATP-binding</keyword>
<feature type="compositionally biased region" description="Basic and acidic residues" evidence="9">
    <location>
        <begin position="533"/>
        <end position="550"/>
    </location>
</feature>
<feature type="region of interest" description="Disordered" evidence="9">
    <location>
        <begin position="24"/>
        <end position="79"/>
    </location>
</feature>
<comment type="similarity">
    <text evidence="2">Belongs to the mab-21 family.</text>
</comment>
<dbReference type="Gene3D" id="1.10.1410.40">
    <property type="match status" value="1"/>
</dbReference>
<evidence type="ECO:0000313" key="11">
    <source>
        <dbReference type="Proteomes" id="UP000694844"/>
    </source>
</evidence>
<feature type="compositionally biased region" description="Basic residues" evidence="9">
    <location>
        <begin position="425"/>
        <end position="441"/>
    </location>
</feature>
<dbReference type="Gene3D" id="3.30.460.90">
    <property type="match status" value="1"/>
</dbReference>
<evidence type="ECO:0000256" key="5">
    <source>
        <dbReference type="ARBA" id="ARBA00022723"/>
    </source>
</evidence>
<dbReference type="InterPro" id="IPR024810">
    <property type="entry name" value="MAB21L/cGLR"/>
</dbReference>
<evidence type="ECO:0000259" key="10">
    <source>
        <dbReference type="SMART" id="SM00355"/>
    </source>
</evidence>
<evidence type="ECO:0000256" key="3">
    <source>
        <dbReference type="ARBA" id="ARBA00022679"/>
    </source>
</evidence>
<keyword evidence="11" id="KW-1185">Reference proteome</keyword>
<sequence>MYCNICKRNDFKNEHGLNIHKAKAHGIRKQHESAHPPRERHTTATTRSDETKTASRPTASHEGKTHTTNPRGQVHSHTSNDVVRQSAMIVQMEAIQKCPLLGNHFKGPADVYPQRTKTPSGARKPETPKKPHSATKDGHRTKTPGTPHSADTRTPSSTGTDFGGVRPKTPRGARKPDTPKKPHSATKDDHRTKTPGTPHSADTRTPSSTGTDFGGVRPKTPRGARKPETPKKPHSATKDGHRTKKPWTPHSADTRTPSSTDFFICPICDGKSFKYEGWYIKHMENKHPGCAFGVVAKGREDDKSDQEKRDSWKRREDSVDDRPSSVVSSQENHHTSNDIVRQSAMIVQNEAILKSPLLGNHFKGPADIHPQRTQTSSVASKPETPKKPHSTTKDGHRTKTPWTPHSADTRTPSSTGTDFGGVRPKTPRGARKPGTPKKPHSATKDGHRTKTPGTPHSADTRTLNPTGMDFAGVRPKTPRGARKPDTPKKPHSTTKDGHRTKTPGTLHSADTMTPSSTGTDFEGVRPKTSSGARKQETPKKSHSTTKDGHRTKTPGKPHSADTGTPSSTGTDFEGVRPKTSSGARKQETPKKSHSTTKDGHRTKTPGTPHSADTGTPSSTDSFICPKCDGKSYKSKGWYIKHMEKKHPGCPFGVVAKGREEDKSDQEKCDSWIKREDSVDDRPSSVVSRLFKQAMFDLFEKSLSDGTFREGRRTTRQTSKPGSPAYTIFYDLGIYNKPPIDVDLVPAIRIEGWPKPAKEIKPDWVKKETTDRATRRFHAVMKTYPENWPDGDLLWRISFTHAEKELILHANEKEKGCRKDIFKLLKKIKEVMRNSNDIEKFCSYHLKMFMLKFFDKQKYFGNEMKVDLLKKAIKKLVESVEHGIIPNYFIPEDNVIVNVPEKERTLIVKELRRLLEGSLVMTS</sequence>
<dbReference type="GO" id="GO:0005524">
    <property type="term" value="F:ATP binding"/>
    <property type="evidence" value="ECO:0007669"/>
    <property type="project" value="UniProtKB-KW"/>
</dbReference>
<dbReference type="AlphaFoldDB" id="A0A8B8BNR8"/>
<feature type="compositionally biased region" description="Basic and acidic residues" evidence="9">
    <location>
        <begin position="584"/>
        <end position="601"/>
    </location>
</feature>
<dbReference type="GO" id="GO:0046872">
    <property type="term" value="F:metal ion binding"/>
    <property type="evidence" value="ECO:0007669"/>
    <property type="project" value="UniProtKB-KW"/>
</dbReference>
<feature type="region of interest" description="Disordered" evidence="9">
    <location>
        <begin position="299"/>
        <end position="340"/>
    </location>
</feature>
<feature type="compositionally biased region" description="Basic and acidic residues" evidence="9">
    <location>
        <begin position="383"/>
        <end position="397"/>
    </location>
</feature>
<evidence type="ECO:0000313" key="12">
    <source>
        <dbReference type="RefSeq" id="XP_022304993.1"/>
    </source>
</evidence>
<evidence type="ECO:0000256" key="1">
    <source>
        <dbReference type="ARBA" id="ARBA00001946"/>
    </source>
</evidence>
<dbReference type="RefSeq" id="XP_022304993.1">
    <property type="nucleotide sequence ID" value="XM_022449285.1"/>
</dbReference>
<dbReference type="GeneID" id="111112011"/>
<feature type="compositionally biased region" description="Basic and acidic residues" evidence="9">
    <location>
        <begin position="299"/>
        <end position="323"/>
    </location>
</feature>
<dbReference type="PANTHER" id="PTHR10656:SF42">
    <property type="entry name" value="CYCLIC GMP-AMP SYNTHASE-LIKE PROTEIN-RELATED"/>
    <property type="match status" value="1"/>
</dbReference>
<keyword evidence="8" id="KW-0460">Magnesium</keyword>
<dbReference type="Pfam" id="PF20266">
    <property type="entry name" value="Mab-21_C"/>
    <property type="match status" value="1"/>
</dbReference>
<dbReference type="InterPro" id="IPR013087">
    <property type="entry name" value="Znf_C2H2_type"/>
</dbReference>
<evidence type="ECO:0000256" key="2">
    <source>
        <dbReference type="ARBA" id="ARBA00008307"/>
    </source>
</evidence>
<gene>
    <name evidence="12" type="primary">LOC111112011</name>
</gene>
<feature type="domain" description="C2H2-type" evidence="10">
    <location>
        <begin position="263"/>
        <end position="287"/>
    </location>
</feature>
<dbReference type="SMART" id="SM00355">
    <property type="entry name" value="ZnF_C2H2"/>
    <property type="match status" value="3"/>
</dbReference>
<evidence type="ECO:0000256" key="9">
    <source>
        <dbReference type="SAM" id="MobiDB-lite"/>
    </source>
</evidence>
<feature type="domain" description="C2H2-type" evidence="10">
    <location>
        <begin position="1"/>
        <end position="25"/>
    </location>
</feature>
<feature type="compositionally biased region" description="Basic and acidic residues" evidence="9">
    <location>
        <begin position="29"/>
        <end position="65"/>
    </location>
</feature>
<dbReference type="InterPro" id="IPR046903">
    <property type="entry name" value="Mab-21-like_nuc_Trfase"/>
</dbReference>
<dbReference type="GO" id="GO:0016779">
    <property type="term" value="F:nucleotidyltransferase activity"/>
    <property type="evidence" value="ECO:0007669"/>
    <property type="project" value="UniProtKB-KW"/>
</dbReference>
<organism evidence="11 12">
    <name type="scientific">Crassostrea virginica</name>
    <name type="common">Eastern oyster</name>
    <dbReference type="NCBI Taxonomy" id="6565"/>
    <lineage>
        <taxon>Eukaryota</taxon>
        <taxon>Metazoa</taxon>
        <taxon>Spiralia</taxon>
        <taxon>Lophotrochozoa</taxon>
        <taxon>Mollusca</taxon>
        <taxon>Bivalvia</taxon>
        <taxon>Autobranchia</taxon>
        <taxon>Pteriomorphia</taxon>
        <taxon>Ostreida</taxon>
        <taxon>Ostreoidea</taxon>
        <taxon>Ostreidae</taxon>
        <taxon>Crassostrea</taxon>
    </lineage>
</organism>
<dbReference type="Pfam" id="PF03281">
    <property type="entry name" value="Mab-21"/>
    <property type="match status" value="1"/>
</dbReference>
<evidence type="ECO:0000256" key="8">
    <source>
        <dbReference type="ARBA" id="ARBA00022842"/>
    </source>
</evidence>
<evidence type="ECO:0000256" key="4">
    <source>
        <dbReference type="ARBA" id="ARBA00022695"/>
    </source>
</evidence>
<feature type="compositionally biased region" description="Basic and acidic residues" evidence="9">
    <location>
        <begin position="174"/>
        <end position="192"/>
    </location>
</feature>
<feature type="compositionally biased region" description="Basic and acidic residues" evidence="9">
    <location>
        <begin position="225"/>
        <end position="240"/>
    </location>
</feature>
<dbReference type="InterPro" id="IPR046906">
    <property type="entry name" value="Mab-21_HhH/H2TH-like"/>
</dbReference>
<dbReference type="SMART" id="SM01265">
    <property type="entry name" value="Mab-21"/>
    <property type="match status" value="1"/>
</dbReference>
<dbReference type="Proteomes" id="UP000694844">
    <property type="component" value="Chromosome 9"/>
</dbReference>
<comment type="cofactor">
    <cofactor evidence="1">
        <name>Mg(2+)</name>
        <dbReference type="ChEBI" id="CHEBI:18420"/>
    </cofactor>
</comment>
<evidence type="ECO:0000256" key="6">
    <source>
        <dbReference type="ARBA" id="ARBA00022741"/>
    </source>
</evidence>
<keyword evidence="3" id="KW-0808">Transferase</keyword>
<dbReference type="OrthoDB" id="6149058at2759"/>
<protein>
    <submittedName>
        <fullName evidence="12">Muscle M-line assembly protein unc-89-like isoform X3</fullName>
    </submittedName>
</protein>
<feature type="compositionally biased region" description="Polar residues" evidence="9">
    <location>
        <begin position="561"/>
        <end position="570"/>
    </location>
</feature>
<dbReference type="PANTHER" id="PTHR10656">
    <property type="entry name" value="CELL FATE DETERMINING PROTEIN MAB21-RELATED"/>
    <property type="match status" value="1"/>
</dbReference>
<feature type="region of interest" description="Disordered" evidence="9">
    <location>
        <begin position="362"/>
        <end position="625"/>
    </location>
</feature>
<feature type="compositionally biased region" description="Basic and acidic residues" evidence="9">
    <location>
        <begin position="123"/>
        <end position="140"/>
    </location>
</feature>
<feature type="compositionally biased region" description="Basic and acidic residues" evidence="9">
    <location>
        <begin position="482"/>
        <end position="499"/>
    </location>
</feature>
<keyword evidence="5" id="KW-0479">Metal-binding</keyword>
<feature type="domain" description="C2H2-type" evidence="10">
    <location>
        <begin position="622"/>
        <end position="646"/>
    </location>
</feature>
<name>A0A8B8BNR8_CRAVI</name>
<accession>A0A8B8BNR8</accession>
<feature type="compositionally biased region" description="Polar residues" evidence="9">
    <location>
        <begin position="502"/>
        <end position="519"/>
    </location>
</feature>